<accession>A0A225WQF4</accession>
<dbReference type="Gene3D" id="3.30.70.330">
    <property type="match status" value="1"/>
</dbReference>
<dbReference type="STRING" id="4795.A0A225WQF4"/>
<feature type="region of interest" description="Disordered" evidence="2">
    <location>
        <begin position="97"/>
        <end position="131"/>
    </location>
</feature>
<feature type="compositionally biased region" description="Basic and acidic residues" evidence="2">
    <location>
        <begin position="97"/>
        <end position="109"/>
    </location>
</feature>
<dbReference type="GO" id="GO:0005847">
    <property type="term" value="C:mRNA cleavage and polyadenylation specificity factor complex"/>
    <property type="evidence" value="ECO:0007669"/>
    <property type="project" value="TreeGrafter"/>
</dbReference>
<feature type="compositionally biased region" description="Basic and acidic residues" evidence="2">
    <location>
        <begin position="332"/>
        <end position="351"/>
    </location>
</feature>
<comment type="caution">
    <text evidence="4">The sequence shown here is derived from an EMBL/GenBank/DDBJ whole genome shotgun (WGS) entry which is preliminary data.</text>
</comment>
<evidence type="ECO:0000256" key="1">
    <source>
        <dbReference type="PROSITE-ProRule" id="PRU00176"/>
    </source>
</evidence>
<dbReference type="PROSITE" id="PS50102">
    <property type="entry name" value="RRM"/>
    <property type="match status" value="1"/>
</dbReference>
<dbReference type="CDD" id="cd12398">
    <property type="entry name" value="RRM_CSTF2_RNA15_like"/>
    <property type="match status" value="1"/>
</dbReference>
<dbReference type="PANTHER" id="PTHR45735:SF2">
    <property type="entry name" value="CLEAVAGE STIMULATION FACTOR SUBUNIT 2"/>
    <property type="match status" value="1"/>
</dbReference>
<dbReference type="Proteomes" id="UP000198211">
    <property type="component" value="Unassembled WGS sequence"/>
</dbReference>
<evidence type="ECO:0000259" key="3">
    <source>
        <dbReference type="PROSITE" id="PS50102"/>
    </source>
</evidence>
<dbReference type="PANTHER" id="PTHR45735">
    <property type="entry name" value="CLEAVAGE STIMULATION FACTOR SUBUNIT 2"/>
    <property type="match status" value="1"/>
</dbReference>
<dbReference type="EMBL" id="NBNE01000467">
    <property type="protein sequence ID" value="OWZ19237.1"/>
    <property type="molecule type" value="Genomic_DNA"/>
</dbReference>
<sequence length="415" mass="44313">MSNKSRASSAKERSVFVGNIPYDVTEDMLKEIFSEAGSVMNFRLVTDRETGKPKGYGFCYGFCEYADGATALSAMRNLNGYEINGRNLRVDFADGGDKSAGADRKRHDNGSNNNRVGASGGNFRNGADSGPPTMVTGEMAIHSIESAIARLGPVKLYDMLLQLKEHARQKPDVTKSILMANPALTHAIVQSFKTLQIPIPSPSEAQPVLLAPPPMMHQAPPMAARMMAPPPRPPMGGLMGPGPGILGMAPPGVQPTMMNPHPPAPAPTKTGGTRWSARPGPLATQGVNAASRPGVGIPSTSPMHAQPQPGLMPTPTGPPQFSGAPSSNLAHANRDPRRAVRDPRLAKRPHAEPGLMPTPGENDPSKRAKPNDGAPGQFDDIAELARDMTPQKLEMLQPQERQMLLAFMQQNNIPY</sequence>
<dbReference type="Pfam" id="PF14327">
    <property type="entry name" value="CSTF2_hinge"/>
    <property type="match status" value="1"/>
</dbReference>
<name>A0A225WQF4_9STRA</name>
<dbReference type="Pfam" id="PF00076">
    <property type="entry name" value="RRM_1"/>
    <property type="match status" value="1"/>
</dbReference>
<feature type="domain" description="RRM" evidence="3">
    <location>
        <begin position="13"/>
        <end position="95"/>
    </location>
</feature>
<keyword evidence="5" id="KW-1185">Reference proteome</keyword>
<keyword evidence="1" id="KW-0694">RNA-binding</keyword>
<feature type="region of interest" description="Disordered" evidence="2">
    <location>
        <begin position="260"/>
        <end position="379"/>
    </location>
</feature>
<organism evidence="4 5">
    <name type="scientific">Phytophthora megakarya</name>
    <dbReference type="NCBI Taxonomy" id="4795"/>
    <lineage>
        <taxon>Eukaryota</taxon>
        <taxon>Sar</taxon>
        <taxon>Stramenopiles</taxon>
        <taxon>Oomycota</taxon>
        <taxon>Peronosporomycetes</taxon>
        <taxon>Peronosporales</taxon>
        <taxon>Peronosporaceae</taxon>
        <taxon>Phytophthora</taxon>
    </lineage>
</organism>
<evidence type="ECO:0000256" key="2">
    <source>
        <dbReference type="SAM" id="MobiDB-lite"/>
    </source>
</evidence>
<evidence type="ECO:0000313" key="4">
    <source>
        <dbReference type="EMBL" id="OWZ19237.1"/>
    </source>
</evidence>
<dbReference type="SMART" id="SM00360">
    <property type="entry name" value="RRM"/>
    <property type="match status" value="1"/>
</dbReference>
<dbReference type="OrthoDB" id="272703at2759"/>
<proteinExistence type="predicted"/>
<reference evidence="5" key="1">
    <citation type="submission" date="2017-03" db="EMBL/GenBank/DDBJ databases">
        <title>Phytopthora megakarya and P. palmivora, two closely related causual agents of cacao black pod achieved similar genome size and gene model numbers by different mechanisms.</title>
        <authorList>
            <person name="Ali S."/>
            <person name="Shao J."/>
            <person name="Larry D.J."/>
            <person name="Kronmiller B."/>
            <person name="Shen D."/>
            <person name="Strem M.D."/>
            <person name="Melnick R.L."/>
            <person name="Guiltinan M.J."/>
            <person name="Tyler B.M."/>
            <person name="Meinhardt L.W."/>
            <person name="Bailey B.A."/>
        </authorList>
    </citation>
    <scope>NUCLEOTIDE SEQUENCE [LARGE SCALE GENOMIC DNA]</scope>
    <source>
        <strain evidence="5">zdho120</strain>
    </source>
</reference>
<dbReference type="InterPro" id="IPR025742">
    <property type="entry name" value="CSTF2_hinge"/>
</dbReference>
<protein>
    <recommendedName>
        <fullName evidence="3">RRM domain-containing protein</fullName>
    </recommendedName>
</protein>
<evidence type="ECO:0000313" key="5">
    <source>
        <dbReference type="Proteomes" id="UP000198211"/>
    </source>
</evidence>
<dbReference type="InterPro" id="IPR012677">
    <property type="entry name" value="Nucleotide-bd_a/b_plait_sf"/>
</dbReference>
<gene>
    <name evidence="4" type="ORF">PHMEG_0006536</name>
</gene>
<dbReference type="InterPro" id="IPR035979">
    <property type="entry name" value="RBD_domain_sf"/>
</dbReference>
<dbReference type="InterPro" id="IPR000504">
    <property type="entry name" value="RRM_dom"/>
</dbReference>
<dbReference type="GO" id="GO:0003729">
    <property type="term" value="F:mRNA binding"/>
    <property type="evidence" value="ECO:0007669"/>
    <property type="project" value="TreeGrafter"/>
</dbReference>
<dbReference type="SUPFAM" id="SSF54928">
    <property type="entry name" value="RNA-binding domain, RBD"/>
    <property type="match status" value="1"/>
</dbReference>
<dbReference type="AlphaFoldDB" id="A0A225WQF4"/>